<feature type="transmembrane region" description="Helical" evidence="8">
    <location>
        <begin position="114"/>
        <end position="132"/>
    </location>
</feature>
<keyword evidence="5 8" id="KW-0472">Membrane</keyword>
<organism evidence="10 11">
    <name type="scientific">Hypothenemus hampei</name>
    <name type="common">Coffee berry borer</name>
    <dbReference type="NCBI Taxonomy" id="57062"/>
    <lineage>
        <taxon>Eukaryota</taxon>
        <taxon>Metazoa</taxon>
        <taxon>Ecdysozoa</taxon>
        <taxon>Arthropoda</taxon>
        <taxon>Hexapoda</taxon>
        <taxon>Insecta</taxon>
        <taxon>Pterygota</taxon>
        <taxon>Neoptera</taxon>
        <taxon>Endopterygota</taxon>
        <taxon>Coleoptera</taxon>
        <taxon>Polyphaga</taxon>
        <taxon>Cucujiformia</taxon>
        <taxon>Curculionidae</taxon>
        <taxon>Scolytinae</taxon>
        <taxon>Hypothenemus</taxon>
    </lineage>
</organism>
<keyword evidence="4 8" id="KW-1133">Transmembrane helix</keyword>
<evidence type="ECO:0000256" key="7">
    <source>
        <dbReference type="ARBA" id="ARBA00023224"/>
    </source>
</evidence>
<dbReference type="AlphaFoldDB" id="A0ABD1EUP0"/>
<comment type="caution">
    <text evidence="8">Lacks conserved residue(s) required for the propagation of feature annotation.</text>
</comment>
<gene>
    <name evidence="10" type="ORF">ABEB36_007576</name>
</gene>
<keyword evidence="11" id="KW-1185">Reference proteome</keyword>
<reference evidence="10 11" key="1">
    <citation type="submission" date="2024-05" db="EMBL/GenBank/DDBJ databases">
        <title>Genetic variation in Jamaican populations of the coffee berry borer (Hypothenemus hampei).</title>
        <authorList>
            <person name="Errbii M."/>
            <person name="Myrie A."/>
        </authorList>
    </citation>
    <scope>NUCLEOTIDE SEQUENCE [LARGE SCALE GENOMIC DNA]</scope>
    <source>
        <strain evidence="10">JA-Hopewell-2020-01-JO</strain>
        <tissue evidence="10">Whole body</tissue>
    </source>
</reference>
<comment type="subcellular location">
    <subcellularLocation>
        <location evidence="1 8">Cell membrane</location>
        <topology evidence="1 8">Multi-pass membrane protein</topology>
    </subcellularLocation>
</comment>
<feature type="transmembrane region" description="Helical" evidence="8">
    <location>
        <begin position="213"/>
        <end position="234"/>
    </location>
</feature>
<keyword evidence="9" id="KW-0175">Coiled coil</keyword>
<evidence type="ECO:0000313" key="10">
    <source>
        <dbReference type="EMBL" id="KAL1502435.1"/>
    </source>
</evidence>
<evidence type="ECO:0000313" key="11">
    <source>
        <dbReference type="Proteomes" id="UP001566132"/>
    </source>
</evidence>
<comment type="similarity">
    <text evidence="8">Belongs to the insect chemoreceptor superfamily. Gustatory receptor (GR) family.</text>
</comment>
<dbReference type="EMBL" id="JBDJPC010000005">
    <property type="protein sequence ID" value="KAL1502435.1"/>
    <property type="molecule type" value="Genomic_DNA"/>
</dbReference>
<evidence type="ECO:0000256" key="1">
    <source>
        <dbReference type="ARBA" id="ARBA00004651"/>
    </source>
</evidence>
<proteinExistence type="inferred from homology"/>
<feature type="transmembrane region" description="Helical" evidence="8">
    <location>
        <begin position="10"/>
        <end position="28"/>
    </location>
</feature>
<dbReference type="GO" id="GO:0005886">
    <property type="term" value="C:plasma membrane"/>
    <property type="evidence" value="ECO:0007669"/>
    <property type="project" value="UniProtKB-SubCell"/>
</dbReference>
<dbReference type="GO" id="GO:0007165">
    <property type="term" value="P:signal transduction"/>
    <property type="evidence" value="ECO:0007669"/>
    <property type="project" value="UniProtKB-KW"/>
</dbReference>
<comment type="function">
    <text evidence="8">Gustatory receptor which mediates acceptance or avoidance behavior, depending on its substrates.</text>
</comment>
<dbReference type="PANTHER" id="PTHR21143:SF133">
    <property type="entry name" value="GUSTATORY AND PHEROMONE RECEPTOR 32A-RELATED"/>
    <property type="match status" value="1"/>
</dbReference>
<comment type="caution">
    <text evidence="10">The sequence shown here is derived from an EMBL/GenBank/DDBJ whole genome shotgun (WGS) entry which is preliminary data.</text>
</comment>
<dbReference type="Proteomes" id="UP001566132">
    <property type="component" value="Unassembled WGS sequence"/>
</dbReference>
<protein>
    <recommendedName>
        <fullName evidence="8">Gustatory receptor</fullName>
    </recommendedName>
</protein>
<evidence type="ECO:0000256" key="2">
    <source>
        <dbReference type="ARBA" id="ARBA00022475"/>
    </source>
</evidence>
<evidence type="ECO:0000256" key="6">
    <source>
        <dbReference type="ARBA" id="ARBA00023170"/>
    </source>
</evidence>
<name>A0ABD1EUP0_HYPHA</name>
<evidence type="ECO:0000256" key="8">
    <source>
        <dbReference type="RuleBase" id="RU363108"/>
    </source>
</evidence>
<feature type="coiled-coil region" evidence="9">
    <location>
        <begin position="234"/>
        <end position="272"/>
    </location>
</feature>
<evidence type="ECO:0000256" key="5">
    <source>
        <dbReference type="ARBA" id="ARBA00023136"/>
    </source>
</evidence>
<feature type="transmembrane region" description="Helical" evidence="8">
    <location>
        <begin position="40"/>
        <end position="64"/>
    </location>
</feature>
<accession>A0ABD1EUP0</accession>
<dbReference type="InterPro" id="IPR013604">
    <property type="entry name" value="7TM_chemorcpt"/>
</dbReference>
<dbReference type="PANTHER" id="PTHR21143">
    <property type="entry name" value="INVERTEBRATE GUSTATORY RECEPTOR"/>
    <property type="match status" value="1"/>
</dbReference>
<sequence length="314" mass="36984">MTTKLKKKHLIYYISLGPWGAFLTVLAFKEILQVEQYRNSIIFESLLLIFSSICTCVGMTVSILRRDIWKQLIQELSLIENIQNLNTFEEKESSFAKTVTLSNLFFFHVYRSMYTINIGYIIFNANILFNIIEDKYKGIENLLLQSKGPMNTILIRKSRILYDRMQKVSRILNKLIGIPIFCIFFYCGYKAVYISAFNYKTYMKRRGLDTKQLATDIIINGIIVIIPLFVLFFAHQTNSQVTKLQNTCAKLMEKLNEESERYLELNDFYEQMKHQRVKFTAAKFFDLERSTIIRYLDVISTYFIAVIQFDISKK</sequence>
<keyword evidence="7 8" id="KW-0807">Transducer</keyword>
<dbReference type="Pfam" id="PF08395">
    <property type="entry name" value="7tm_7"/>
    <property type="match status" value="1"/>
</dbReference>
<evidence type="ECO:0000256" key="3">
    <source>
        <dbReference type="ARBA" id="ARBA00022692"/>
    </source>
</evidence>
<keyword evidence="3 8" id="KW-0812">Transmembrane</keyword>
<keyword evidence="2 8" id="KW-1003">Cell membrane</keyword>
<evidence type="ECO:0000256" key="9">
    <source>
        <dbReference type="SAM" id="Coils"/>
    </source>
</evidence>
<evidence type="ECO:0000256" key="4">
    <source>
        <dbReference type="ARBA" id="ARBA00022989"/>
    </source>
</evidence>
<keyword evidence="6 8" id="KW-0675">Receptor</keyword>
<feature type="transmembrane region" description="Helical" evidence="8">
    <location>
        <begin position="171"/>
        <end position="192"/>
    </location>
</feature>